<evidence type="ECO:0000256" key="1">
    <source>
        <dbReference type="ARBA" id="ARBA00001936"/>
    </source>
</evidence>
<gene>
    <name evidence="12 13" type="primary">GLT6D1</name>
</gene>
<dbReference type="SUPFAM" id="SSF53448">
    <property type="entry name" value="Nucleotide-diphospho-sugar transferases"/>
    <property type="match status" value="1"/>
</dbReference>
<evidence type="ECO:0000313" key="12">
    <source>
        <dbReference type="RefSeq" id="XP_060054903.1"/>
    </source>
</evidence>
<name>A0ABM3Y1F9_ERIEU</name>
<comment type="similarity">
    <text evidence="3">Belongs to the glycosyltransferase 6 family.</text>
</comment>
<dbReference type="RefSeq" id="XP_060054904.1">
    <property type="nucleotide sequence ID" value="XM_060198921.1"/>
</dbReference>
<sequence>MLNFRRKVLLVVLLALSFMLLKRYFRNPAELRLSDWFNPRKRTDVITMTDWLAPVIWEGTFSREALRKHYHTQNLTVGLAVLAVGRIADKYLEMFLQSANRHFMAGYRVIIYVMTESHRMAPGTNVKAARSFQVFTIPDDIWWHDPDIVRMKTLGKHIVEHIQHEVDFLFSMTASQIFQNDFGVEALGLRVAQLHAWWYFKDAKDFPYERRPTSTACIPFGQGDFYYDGALVGGTPLEFLDLIDVYLNGVANDFQKGLNSSYESHLNKYFLLNKPTKLLSPEYNWDSSFFPPPQVQYIKVAQHSRRRV</sequence>
<reference evidence="12 13" key="1">
    <citation type="submission" date="2025-05" db="UniProtKB">
        <authorList>
            <consortium name="RefSeq"/>
        </authorList>
    </citation>
    <scope>IDENTIFICATION</scope>
</reference>
<keyword evidence="4" id="KW-0328">Glycosyltransferase</keyword>
<protein>
    <submittedName>
        <fullName evidence="12 13">Glycosyltransferase 6 domain-containing protein 1 isoform X1</fullName>
    </submittedName>
</protein>
<dbReference type="Gene3D" id="3.90.550.10">
    <property type="entry name" value="Spore Coat Polysaccharide Biosynthesis Protein SpsA, Chain A"/>
    <property type="match status" value="1"/>
</dbReference>
<dbReference type="Pfam" id="PF03414">
    <property type="entry name" value="Glyco_transf_6"/>
    <property type="match status" value="1"/>
</dbReference>
<keyword evidence="9" id="KW-0472">Membrane</keyword>
<comment type="subcellular location">
    <subcellularLocation>
        <location evidence="2">Membrane</location>
        <topology evidence="2">Single-pass type II membrane protein</topology>
    </subcellularLocation>
</comment>
<evidence type="ECO:0000313" key="11">
    <source>
        <dbReference type="Proteomes" id="UP001652624"/>
    </source>
</evidence>
<keyword evidence="10" id="KW-0325">Glycoprotein</keyword>
<accession>A0ABM3Y1F9</accession>
<keyword evidence="6" id="KW-0812">Transmembrane</keyword>
<dbReference type="PANTHER" id="PTHR10462:SF27">
    <property type="entry name" value="GLYCOSYLTRANSFERASE 6 DOMAIN-CONTAINING PROTEIN 1-RELATED"/>
    <property type="match status" value="1"/>
</dbReference>
<evidence type="ECO:0000256" key="9">
    <source>
        <dbReference type="ARBA" id="ARBA00023136"/>
    </source>
</evidence>
<dbReference type="InterPro" id="IPR029044">
    <property type="entry name" value="Nucleotide-diphossugar_trans"/>
</dbReference>
<evidence type="ECO:0000256" key="8">
    <source>
        <dbReference type="ARBA" id="ARBA00022989"/>
    </source>
</evidence>
<dbReference type="Proteomes" id="UP001652624">
    <property type="component" value="Chromosome 10"/>
</dbReference>
<evidence type="ECO:0000256" key="10">
    <source>
        <dbReference type="ARBA" id="ARBA00023180"/>
    </source>
</evidence>
<dbReference type="InterPro" id="IPR005076">
    <property type="entry name" value="Glyco_trans_6"/>
</dbReference>
<evidence type="ECO:0000313" key="13">
    <source>
        <dbReference type="RefSeq" id="XP_060054904.1"/>
    </source>
</evidence>
<evidence type="ECO:0000256" key="2">
    <source>
        <dbReference type="ARBA" id="ARBA00004606"/>
    </source>
</evidence>
<proteinExistence type="inferred from homology"/>
<dbReference type="PANTHER" id="PTHR10462">
    <property type="entry name" value="GLYCOSYLTRANSFERASE-RELATED"/>
    <property type="match status" value="1"/>
</dbReference>
<dbReference type="RefSeq" id="XP_060054903.1">
    <property type="nucleotide sequence ID" value="XM_060198920.1"/>
</dbReference>
<dbReference type="GeneID" id="103112139"/>
<keyword evidence="5" id="KW-0808">Transferase</keyword>
<keyword evidence="11" id="KW-1185">Reference proteome</keyword>
<evidence type="ECO:0000256" key="6">
    <source>
        <dbReference type="ARBA" id="ARBA00022692"/>
    </source>
</evidence>
<evidence type="ECO:0000256" key="3">
    <source>
        <dbReference type="ARBA" id="ARBA00010413"/>
    </source>
</evidence>
<evidence type="ECO:0000256" key="7">
    <source>
        <dbReference type="ARBA" id="ARBA00022968"/>
    </source>
</evidence>
<keyword evidence="7" id="KW-0735">Signal-anchor</keyword>
<evidence type="ECO:0000256" key="5">
    <source>
        <dbReference type="ARBA" id="ARBA00022679"/>
    </source>
</evidence>
<organism evidence="11 12">
    <name type="scientific">Erinaceus europaeus</name>
    <name type="common">Western European hedgehog</name>
    <dbReference type="NCBI Taxonomy" id="9365"/>
    <lineage>
        <taxon>Eukaryota</taxon>
        <taxon>Metazoa</taxon>
        <taxon>Chordata</taxon>
        <taxon>Craniata</taxon>
        <taxon>Vertebrata</taxon>
        <taxon>Euteleostomi</taxon>
        <taxon>Mammalia</taxon>
        <taxon>Eutheria</taxon>
        <taxon>Laurasiatheria</taxon>
        <taxon>Eulipotyphla</taxon>
        <taxon>Erinaceidae</taxon>
        <taxon>Erinaceinae</taxon>
        <taxon>Erinaceus</taxon>
    </lineage>
</organism>
<evidence type="ECO:0000256" key="4">
    <source>
        <dbReference type="ARBA" id="ARBA00022676"/>
    </source>
</evidence>
<comment type="cofactor">
    <cofactor evidence="1">
        <name>Mn(2+)</name>
        <dbReference type="ChEBI" id="CHEBI:29035"/>
    </cofactor>
</comment>
<keyword evidence="8" id="KW-1133">Transmembrane helix</keyword>